<reference evidence="1" key="1">
    <citation type="journal article" date="2020" name="Stud. Mycol.">
        <title>101 Dothideomycetes genomes: a test case for predicting lifestyles and emergence of pathogens.</title>
        <authorList>
            <person name="Haridas S."/>
            <person name="Albert R."/>
            <person name="Binder M."/>
            <person name="Bloem J."/>
            <person name="Labutti K."/>
            <person name="Salamov A."/>
            <person name="Andreopoulos B."/>
            <person name="Baker S."/>
            <person name="Barry K."/>
            <person name="Bills G."/>
            <person name="Bluhm B."/>
            <person name="Cannon C."/>
            <person name="Castanera R."/>
            <person name="Culley D."/>
            <person name="Daum C."/>
            <person name="Ezra D."/>
            <person name="Gonzalez J."/>
            <person name="Henrissat B."/>
            <person name="Kuo A."/>
            <person name="Liang C."/>
            <person name="Lipzen A."/>
            <person name="Lutzoni F."/>
            <person name="Magnuson J."/>
            <person name="Mondo S."/>
            <person name="Nolan M."/>
            <person name="Ohm R."/>
            <person name="Pangilinan J."/>
            <person name="Park H.-J."/>
            <person name="Ramirez L."/>
            <person name="Alfaro M."/>
            <person name="Sun H."/>
            <person name="Tritt A."/>
            <person name="Yoshinaga Y."/>
            <person name="Zwiers L.-H."/>
            <person name="Turgeon B."/>
            <person name="Goodwin S."/>
            <person name="Spatafora J."/>
            <person name="Crous P."/>
            <person name="Grigoriev I."/>
        </authorList>
    </citation>
    <scope>NUCLEOTIDE SEQUENCE</scope>
    <source>
        <strain evidence="1">ATCC 200398</strain>
    </source>
</reference>
<keyword evidence="2" id="KW-1185">Reference proteome</keyword>
<accession>A0ACB6RA97</accession>
<comment type="caution">
    <text evidence="1">The sequence shown here is derived from an EMBL/GenBank/DDBJ whole genome shotgun (WGS) entry which is preliminary data.</text>
</comment>
<protein>
    <submittedName>
        <fullName evidence="1">Protein serine/threonine phosphatase 2C</fullName>
    </submittedName>
</protein>
<organism evidence="1 2">
    <name type="scientific">Lindgomyces ingoldianus</name>
    <dbReference type="NCBI Taxonomy" id="673940"/>
    <lineage>
        <taxon>Eukaryota</taxon>
        <taxon>Fungi</taxon>
        <taxon>Dikarya</taxon>
        <taxon>Ascomycota</taxon>
        <taxon>Pezizomycotina</taxon>
        <taxon>Dothideomycetes</taxon>
        <taxon>Pleosporomycetidae</taxon>
        <taxon>Pleosporales</taxon>
        <taxon>Lindgomycetaceae</taxon>
        <taxon>Lindgomyces</taxon>
    </lineage>
</organism>
<sequence length="587" mass="64900">MMSPIRWRTAIRHFNVPKRQLLSSPQQVFFRQKHTFPRPTPPALNRRVSLQPPLHLQSRVPTKTLLTLLVLGGIAYYFIDVIEVLDDHWTHHVPRTEPTSMPVQFYQNREQVQHWLDAHVPDFVATAKNPELQDVARSVFASQIASGWMMTEEEAEEAQMPVTHGARVMSNSPCEDEFVISAAPGPGSEQWNFWGVFDGHAGRATSEWLQWTLVPHVSRDLSALQASSSPMAITNAIMQAFTRLDSDMMTRAKHAASWYPAASAVAISALNPALSGSCALLACFDPRASKLRVACVGDSRAVLGRWDSSTQSYTCIPLSVDQTGFNESEVRKLNEEHPDEPEIIDPKSGRLLGIAVTRAFGDHRWKWDNELIASIRAKFWGSHPRPGSKTPPYMTAEPVITETDIIRGRAEEGDEDTKPDFMIMASDGLWDKISSTDAVDLISRYITARTNGSIQPLPSFSSTSSPLTPRSHSPTTPYPGLTYNIAEDQPVGWRAEPQYFAIEDENAAVCLIKNALGGSRKGLFMGVLSVEAPRRRAVYDDTTVIVVFFNQVGDGKGKDGVKTGAKGGRWWKFWGGGEVGGSFGKGG</sequence>
<evidence type="ECO:0000313" key="1">
    <source>
        <dbReference type="EMBL" id="KAF2475980.1"/>
    </source>
</evidence>
<name>A0ACB6RA97_9PLEO</name>
<dbReference type="Proteomes" id="UP000799755">
    <property type="component" value="Unassembled WGS sequence"/>
</dbReference>
<dbReference type="EMBL" id="MU003495">
    <property type="protein sequence ID" value="KAF2475980.1"/>
    <property type="molecule type" value="Genomic_DNA"/>
</dbReference>
<proteinExistence type="predicted"/>
<gene>
    <name evidence="1" type="ORF">BDR25DRAFT_253611</name>
</gene>
<evidence type="ECO:0000313" key="2">
    <source>
        <dbReference type="Proteomes" id="UP000799755"/>
    </source>
</evidence>